<dbReference type="CDD" id="cd06123">
    <property type="entry name" value="cupin_HAO"/>
    <property type="match status" value="1"/>
</dbReference>
<evidence type="ECO:0000256" key="8">
    <source>
        <dbReference type="HAMAP-Rule" id="MF_03019"/>
    </source>
</evidence>
<feature type="binding site" evidence="8">
    <location>
        <position position="55"/>
    </location>
    <ligand>
        <name>Fe cation</name>
        <dbReference type="ChEBI" id="CHEBI:24875"/>
        <note>catalytic</note>
    </ligand>
</feature>
<dbReference type="SUPFAM" id="SSF51182">
    <property type="entry name" value="RmlC-like cupins"/>
    <property type="match status" value="2"/>
</dbReference>
<feature type="region of interest" description="Domain B" evidence="8">
    <location>
        <begin position="177"/>
        <end position="280"/>
    </location>
</feature>
<comment type="cofactor">
    <cofactor evidence="1 8">
        <name>Fe(2+)</name>
        <dbReference type="ChEBI" id="CHEBI:29033"/>
    </cofactor>
</comment>
<feature type="binding site" evidence="8">
    <location>
        <position position="61"/>
    </location>
    <ligand>
        <name>Fe cation</name>
        <dbReference type="ChEBI" id="CHEBI:24875"/>
        <note>catalytic</note>
    </ligand>
</feature>
<protein>
    <recommendedName>
        <fullName evidence="8">3-hydroxyanthranilate 3,4-dioxygenase</fullName>
        <ecNumber evidence="8">1.13.11.6</ecNumber>
    </recommendedName>
    <alternativeName>
        <fullName evidence="8">3-hydroxyanthranilate oxygenase</fullName>
        <shortName evidence="8">3-HAO</shortName>
    </alternativeName>
    <alternativeName>
        <fullName evidence="8">3-hydroxyanthranilic acid dioxygenase</fullName>
        <shortName evidence="8">HAD</shortName>
    </alternativeName>
</protein>
<evidence type="ECO:0000256" key="3">
    <source>
        <dbReference type="ARBA" id="ARBA00022642"/>
    </source>
</evidence>
<keyword evidence="10" id="KW-1185">Reference proteome</keyword>
<keyword evidence="6 8" id="KW-0560">Oxidoreductase</keyword>
<organism evidence="9 10">
    <name type="scientific">Capitella teleta</name>
    <name type="common">Polychaete worm</name>
    <dbReference type="NCBI Taxonomy" id="283909"/>
    <lineage>
        <taxon>Eukaryota</taxon>
        <taxon>Metazoa</taxon>
        <taxon>Spiralia</taxon>
        <taxon>Lophotrochozoa</taxon>
        <taxon>Annelida</taxon>
        <taxon>Polychaeta</taxon>
        <taxon>Sedentaria</taxon>
        <taxon>Scolecida</taxon>
        <taxon>Capitellidae</taxon>
        <taxon>Capitella</taxon>
    </lineage>
</organism>
<comment type="pathway">
    <text evidence="8">Cofactor biosynthesis; NAD(+) biosynthesis; quinolinate from L-kynurenine: step 3/3.</text>
</comment>
<dbReference type="GO" id="GO:0000334">
    <property type="term" value="F:3-hydroxyanthranilate 3,4-dioxygenase activity"/>
    <property type="evidence" value="ECO:0007669"/>
    <property type="project" value="UniProtKB-UniRule"/>
</dbReference>
<evidence type="ECO:0000256" key="5">
    <source>
        <dbReference type="ARBA" id="ARBA00022964"/>
    </source>
</evidence>
<evidence type="ECO:0000313" key="10">
    <source>
        <dbReference type="Proteomes" id="UP000014760"/>
    </source>
</evidence>
<keyword evidence="8" id="KW-0963">Cytoplasm</keyword>
<dbReference type="InterPro" id="IPR010329">
    <property type="entry name" value="3hydroanth_dOase"/>
</dbReference>
<evidence type="ECO:0000256" key="4">
    <source>
        <dbReference type="ARBA" id="ARBA00022723"/>
    </source>
</evidence>
<keyword evidence="5 8" id="KW-0223">Dioxygenase</keyword>
<dbReference type="OMA" id="MWLWQLE"/>
<dbReference type="EC" id="1.13.11.6" evidence="8"/>
<reference evidence="10" key="1">
    <citation type="submission" date="2012-12" db="EMBL/GenBank/DDBJ databases">
        <authorList>
            <person name="Hellsten U."/>
            <person name="Grimwood J."/>
            <person name="Chapman J.A."/>
            <person name="Shapiro H."/>
            <person name="Aerts A."/>
            <person name="Otillar R.P."/>
            <person name="Terry A.Y."/>
            <person name="Boore J.L."/>
            <person name="Simakov O."/>
            <person name="Marletaz F."/>
            <person name="Cho S.-J."/>
            <person name="Edsinger-Gonzales E."/>
            <person name="Havlak P."/>
            <person name="Kuo D.-H."/>
            <person name="Larsson T."/>
            <person name="Lv J."/>
            <person name="Arendt D."/>
            <person name="Savage R."/>
            <person name="Osoegawa K."/>
            <person name="de Jong P."/>
            <person name="Lindberg D.R."/>
            <person name="Seaver E.C."/>
            <person name="Weisblat D.A."/>
            <person name="Putnam N.H."/>
            <person name="Grigoriev I.V."/>
            <person name="Rokhsar D.S."/>
        </authorList>
    </citation>
    <scope>NUCLEOTIDE SEQUENCE</scope>
    <source>
        <strain evidence="10">I ESC-2004</strain>
    </source>
</reference>
<evidence type="ECO:0000256" key="2">
    <source>
        <dbReference type="ARBA" id="ARBA00002752"/>
    </source>
</evidence>
<dbReference type="HAMAP" id="MF_00825">
    <property type="entry name" value="3_HAO"/>
    <property type="match status" value="1"/>
</dbReference>
<dbReference type="InterPro" id="IPR014710">
    <property type="entry name" value="RmlC-like_jellyroll"/>
</dbReference>
<dbReference type="GO" id="GO:0043420">
    <property type="term" value="P:anthranilate metabolic process"/>
    <property type="evidence" value="ECO:0007669"/>
    <property type="project" value="UniProtKB-UniRule"/>
</dbReference>
<dbReference type="GO" id="GO:0006569">
    <property type="term" value="P:L-tryptophan catabolic process"/>
    <property type="evidence" value="ECO:0007669"/>
    <property type="project" value="UniProtKB-UniRule"/>
</dbReference>
<dbReference type="GO" id="GO:0008198">
    <property type="term" value="F:ferrous iron binding"/>
    <property type="evidence" value="ECO:0007669"/>
    <property type="project" value="UniProtKB-UniRule"/>
</dbReference>
<dbReference type="Gene3D" id="2.60.120.10">
    <property type="entry name" value="Jelly Rolls"/>
    <property type="match status" value="1"/>
</dbReference>
<dbReference type="GO" id="GO:0019805">
    <property type="term" value="P:quinolinate biosynthetic process"/>
    <property type="evidence" value="ECO:0007669"/>
    <property type="project" value="UniProtKB-UniRule"/>
</dbReference>
<dbReference type="GO" id="GO:0005737">
    <property type="term" value="C:cytoplasm"/>
    <property type="evidence" value="ECO:0007669"/>
    <property type="project" value="UniProtKB-SubCell"/>
</dbReference>
<dbReference type="EMBL" id="AMQN01011635">
    <property type="status" value="NOT_ANNOTATED_CDS"/>
    <property type="molecule type" value="Genomic_DNA"/>
</dbReference>
<name>X2A7U3_CAPTE</name>
<feature type="binding site" evidence="8">
    <location>
        <position position="61"/>
    </location>
    <ligand>
        <name>substrate</name>
    </ligand>
</feature>
<proteinExistence type="inferred from homology"/>
<feature type="binding site" evidence="8">
    <location>
        <position position="99"/>
    </location>
    <ligand>
        <name>Fe cation</name>
        <dbReference type="ChEBI" id="CHEBI:24875"/>
        <note>catalytic</note>
    </ligand>
</feature>
<dbReference type="GO" id="GO:0034354">
    <property type="term" value="P:'de novo' NAD+ biosynthetic process from L-tryptophan"/>
    <property type="evidence" value="ECO:0007669"/>
    <property type="project" value="UniProtKB-UniRule"/>
</dbReference>
<feature type="region of interest" description="Domain A (catalytic)" evidence="8">
    <location>
        <begin position="1"/>
        <end position="177"/>
    </location>
</feature>
<comment type="caution">
    <text evidence="8">Lacks conserved residue(s) required for the propagation of feature annotation.</text>
</comment>
<comment type="similarity">
    <text evidence="8">Belongs to the 3-HAO family.</text>
</comment>
<dbReference type="NCBIfam" id="TIGR03037">
    <property type="entry name" value="anthran_nbaC"/>
    <property type="match status" value="1"/>
</dbReference>
<accession>X2A7U3</accession>
<reference evidence="10" key="2">
    <citation type="journal article" date="2013" name="Nature">
        <title>Insights into bilaterian evolution from three spiralian genomes.</title>
        <authorList>
            <person name="Simakov O."/>
            <person name="Marletaz F."/>
            <person name="Cho S.J."/>
            <person name="Edsinger-Gonzales E."/>
            <person name="Havlak P."/>
            <person name="Hellsten U."/>
            <person name="Kuo D.H."/>
            <person name="Larsson T."/>
            <person name="Lv J."/>
            <person name="Arendt D."/>
            <person name="Savage R."/>
            <person name="Osoegawa K."/>
            <person name="de Jong P."/>
            <person name="Grimwood J."/>
            <person name="Chapman J.A."/>
            <person name="Shapiro H."/>
            <person name="Aerts A."/>
            <person name="Otillar R.P."/>
            <person name="Terry A.Y."/>
            <person name="Boore J.L."/>
            <person name="Grigoriev I.V."/>
            <person name="Lindberg D.R."/>
            <person name="Seaver E.C."/>
            <person name="Weisblat D.A."/>
            <person name="Putnam N.H."/>
            <person name="Rokhsar D.S."/>
        </authorList>
    </citation>
    <scope>NUCLEOTIDE SEQUENCE</scope>
    <source>
        <strain evidence="10">I ESC-2004</strain>
    </source>
</reference>
<dbReference type="InterPro" id="IPR011051">
    <property type="entry name" value="RmlC_Cupin_sf"/>
</dbReference>
<dbReference type="AlphaFoldDB" id="X2A7U3"/>
<comment type="function">
    <text evidence="2 8">Catalyzes the oxidative ring opening of 3-hydroxyanthranilate to 2-amino-3-carboxymuconate semialdehyde, which spontaneously cyclizes to quinolinate.</text>
</comment>
<dbReference type="Proteomes" id="UP000014760">
    <property type="component" value="Unassembled WGS sequence"/>
</dbReference>
<dbReference type="Pfam" id="PF06052">
    <property type="entry name" value="3-HAO"/>
    <property type="match status" value="1"/>
</dbReference>
<reference evidence="9" key="3">
    <citation type="submission" date="2015-06" db="UniProtKB">
        <authorList>
            <consortium name="EnsemblMetazoa"/>
        </authorList>
    </citation>
    <scope>IDENTIFICATION</scope>
</reference>
<comment type="subcellular location">
    <subcellularLocation>
        <location evidence="8">Cytoplasm</location>
    </subcellularLocation>
</comment>
<keyword evidence="7 8" id="KW-0408">Iron</keyword>
<dbReference type="PANTHER" id="PTHR15497:SF1">
    <property type="entry name" value="3-HYDROXYANTHRANILATE 3,4-DIOXYGENASE"/>
    <property type="match status" value="1"/>
</dbReference>
<dbReference type="HOGENOM" id="CLU_064845_1_0_1"/>
<dbReference type="EnsemblMetazoa" id="CapteT205859">
    <property type="protein sequence ID" value="CapteP205859"/>
    <property type="gene ID" value="CapteG205859"/>
</dbReference>
<dbReference type="PANTHER" id="PTHR15497">
    <property type="entry name" value="3-HYDROXYANTHRANILATE 3,4-DIOXYGENASE"/>
    <property type="match status" value="1"/>
</dbReference>
<sequence>MEAGHPTTPIQHNVGQWLEENKHFFPPPVCNKMMYQDGQMKLFLVGGPNQRKDFHVECGEEVFYQIKGQMCLKVIEQGKHRDVIIKEGQVFLLPAGIHHSPNRYENTVGMVIERFRHESEKDGLRQEIRVGSFTLDPLYEAFFYCSDLGTELAPIIKGFFASEQYITGKPIPGKNLCDEIPLHIDNKTKLQDPIDFKEWIKEHRDELKTKGRIAVYDTERFQFQVGGSQVKIEGKDFTLKIDDSVLVPVDQRYTVTQGENSVCLVTWQDPRKARSWPKAS</sequence>
<evidence type="ECO:0000256" key="6">
    <source>
        <dbReference type="ARBA" id="ARBA00023002"/>
    </source>
</evidence>
<keyword evidence="4 8" id="KW-0479">Metal-binding</keyword>
<feature type="binding site" evidence="8">
    <location>
        <position position="113"/>
    </location>
    <ligand>
        <name>substrate</name>
    </ligand>
</feature>
<evidence type="ECO:0000256" key="1">
    <source>
        <dbReference type="ARBA" id="ARBA00001954"/>
    </source>
</evidence>
<keyword evidence="3 8" id="KW-0662">Pyridine nucleotide biosynthesis</keyword>
<dbReference type="UniPathway" id="UPA00253">
    <property type="reaction ID" value="UER00330"/>
</dbReference>
<evidence type="ECO:0000256" key="7">
    <source>
        <dbReference type="ARBA" id="ARBA00023004"/>
    </source>
</evidence>
<comment type="catalytic activity">
    <reaction evidence="8">
        <text>3-hydroxyanthranilate + O2 = (2Z,4Z)-2-amino-3-carboxymuconate 6-semialdehyde</text>
        <dbReference type="Rhea" id="RHEA:17953"/>
        <dbReference type="ChEBI" id="CHEBI:15379"/>
        <dbReference type="ChEBI" id="CHEBI:36559"/>
        <dbReference type="ChEBI" id="CHEBI:77612"/>
        <dbReference type="EC" id="1.13.11.6"/>
    </reaction>
</comment>
<feature type="binding site" evidence="8">
    <location>
        <position position="103"/>
    </location>
    <ligand>
        <name>substrate</name>
    </ligand>
</feature>
<evidence type="ECO:0000313" key="9">
    <source>
        <dbReference type="EnsemblMetazoa" id="CapteP205859"/>
    </source>
</evidence>
<feature type="binding site" evidence="8">
    <location>
        <position position="51"/>
    </location>
    <ligand>
        <name>O2</name>
        <dbReference type="ChEBI" id="CHEBI:15379"/>
    </ligand>
</feature>